<comment type="caution">
    <text evidence="2">The sequence shown here is derived from an EMBL/GenBank/DDBJ whole genome shotgun (WGS) entry which is preliminary data.</text>
</comment>
<protein>
    <submittedName>
        <fullName evidence="2">Uncharacterized protein</fullName>
    </submittedName>
</protein>
<keyword evidence="3" id="KW-1185">Reference proteome</keyword>
<dbReference type="AlphaFoldDB" id="A0A918JAG0"/>
<name>A0A918JAG0_9ACTN</name>
<sequence>MPAASRSHPRPFRTGPKDGRLQEPERGVDTVEQTRRIFEAAAKLAAKLQDGKREHPVAHGPRPQAAPTTAPQPHTQRPGTQ</sequence>
<gene>
    <name evidence="2" type="ORF">GCM10010503_40050</name>
</gene>
<evidence type="ECO:0000313" key="2">
    <source>
        <dbReference type="EMBL" id="GGW58924.1"/>
    </source>
</evidence>
<dbReference type="RefSeq" id="WP_229816152.1">
    <property type="nucleotide sequence ID" value="NZ_BMUE01000008.1"/>
</dbReference>
<feature type="compositionally biased region" description="Basic and acidic residues" evidence="1">
    <location>
        <begin position="15"/>
        <end position="31"/>
    </location>
</feature>
<feature type="region of interest" description="Disordered" evidence="1">
    <location>
        <begin position="44"/>
        <end position="81"/>
    </location>
</feature>
<feature type="compositionally biased region" description="Low complexity" evidence="1">
    <location>
        <begin position="61"/>
        <end position="81"/>
    </location>
</feature>
<evidence type="ECO:0000313" key="3">
    <source>
        <dbReference type="Proteomes" id="UP000620224"/>
    </source>
</evidence>
<proteinExistence type="predicted"/>
<organism evidence="2 3">
    <name type="scientific">Streptomyces lucensis JCM 4490</name>
    <dbReference type="NCBI Taxonomy" id="1306176"/>
    <lineage>
        <taxon>Bacteria</taxon>
        <taxon>Bacillati</taxon>
        <taxon>Actinomycetota</taxon>
        <taxon>Actinomycetes</taxon>
        <taxon>Kitasatosporales</taxon>
        <taxon>Streptomycetaceae</taxon>
        <taxon>Streptomyces</taxon>
    </lineage>
</organism>
<reference evidence="2" key="1">
    <citation type="journal article" date="2014" name="Int. J. Syst. Evol. Microbiol.">
        <title>Complete genome sequence of Corynebacterium casei LMG S-19264T (=DSM 44701T), isolated from a smear-ripened cheese.</title>
        <authorList>
            <consortium name="US DOE Joint Genome Institute (JGI-PGF)"/>
            <person name="Walter F."/>
            <person name="Albersmeier A."/>
            <person name="Kalinowski J."/>
            <person name="Ruckert C."/>
        </authorList>
    </citation>
    <scope>NUCLEOTIDE SEQUENCE</scope>
    <source>
        <strain evidence="2">JCM 4490</strain>
    </source>
</reference>
<feature type="region of interest" description="Disordered" evidence="1">
    <location>
        <begin position="1"/>
        <end position="31"/>
    </location>
</feature>
<reference evidence="2" key="2">
    <citation type="submission" date="2020-09" db="EMBL/GenBank/DDBJ databases">
        <authorList>
            <person name="Sun Q."/>
            <person name="Ohkuma M."/>
        </authorList>
    </citation>
    <scope>NUCLEOTIDE SEQUENCE</scope>
    <source>
        <strain evidence="2">JCM 4490</strain>
    </source>
</reference>
<accession>A0A918JAG0</accession>
<evidence type="ECO:0000256" key="1">
    <source>
        <dbReference type="SAM" id="MobiDB-lite"/>
    </source>
</evidence>
<dbReference type="EMBL" id="BMUE01000008">
    <property type="protein sequence ID" value="GGW58924.1"/>
    <property type="molecule type" value="Genomic_DNA"/>
</dbReference>
<dbReference type="Proteomes" id="UP000620224">
    <property type="component" value="Unassembled WGS sequence"/>
</dbReference>